<proteinExistence type="predicted"/>
<protein>
    <submittedName>
        <fullName evidence="1">Uncharacterized protein</fullName>
    </submittedName>
</protein>
<name>A0A7S2ZRN8_9RHOD</name>
<accession>A0A7S2ZRN8</accession>
<sequence length="126" mass="13747">MVYGMPSDGLDQVKLRSLAQNIFPELLQNEESLPWVFGESSPGHGRGISFHRGSHLLLDKIVRASETRNCESDFDRTRLISASLMHAEAHSNSAAKTIVLMFLSSVAPGPDCSRTFLNYGTPAQAG</sequence>
<dbReference type="AlphaFoldDB" id="A0A7S2ZRN8"/>
<reference evidence="1" key="1">
    <citation type="submission" date="2021-01" db="EMBL/GenBank/DDBJ databases">
        <authorList>
            <person name="Corre E."/>
            <person name="Pelletier E."/>
            <person name="Niang G."/>
            <person name="Scheremetjew M."/>
            <person name="Finn R."/>
            <person name="Kale V."/>
            <person name="Holt S."/>
            <person name="Cochrane G."/>
            <person name="Meng A."/>
            <person name="Brown T."/>
            <person name="Cohen L."/>
        </authorList>
    </citation>
    <scope>NUCLEOTIDE SEQUENCE</scope>
    <source>
        <strain evidence="1">CCMP 769</strain>
    </source>
</reference>
<organism evidence="1">
    <name type="scientific">Rhodosorus marinus</name>
    <dbReference type="NCBI Taxonomy" id="101924"/>
    <lineage>
        <taxon>Eukaryota</taxon>
        <taxon>Rhodophyta</taxon>
        <taxon>Stylonematophyceae</taxon>
        <taxon>Stylonematales</taxon>
        <taxon>Stylonemataceae</taxon>
        <taxon>Rhodosorus</taxon>
    </lineage>
</organism>
<gene>
    <name evidence="1" type="ORF">RMAR00112_LOCUS16195</name>
</gene>
<evidence type="ECO:0000313" key="1">
    <source>
        <dbReference type="EMBL" id="CAE0048206.1"/>
    </source>
</evidence>
<dbReference type="EMBL" id="HBHW01020924">
    <property type="protein sequence ID" value="CAE0048206.1"/>
    <property type="molecule type" value="Transcribed_RNA"/>
</dbReference>